<keyword evidence="2" id="KW-1171">Viral genome ejection through host cell envelope</keyword>
<keyword evidence="3" id="KW-0231">Viral genome packaging</keyword>
<evidence type="ECO:0000256" key="3">
    <source>
        <dbReference type="ARBA" id="ARBA00023219"/>
    </source>
</evidence>
<keyword evidence="2" id="KW-1160">Virus entry into host cell</keyword>
<protein>
    <submittedName>
        <fullName evidence="4">Portal_HK97, phage portal protein, HK97 family</fullName>
    </submittedName>
</protein>
<keyword evidence="2" id="KW-1162">Viral penetration into host cytoplasm</keyword>
<evidence type="ECO:0000313" key="4">
    <source>
        <dbReference type="EMBL" id="CAB4159727.1"/>
    </source>
</evidence>
<evidence type="ECO:0000256" key="1">
    <source>
        <dbReference type="ARBA" id="ARBA00022950"/>
    </source>
</evidence>
<keyword evidence="1" id="KW-0118">Viral capsid assembly</keyword>
<keyword evidence="1" id="KW-1188">Viral release from host cell</keyword>
<sequence length="392" mass="43394">MAILDFFGVRSKASPTPKSEVKAQYAPAVMDSPFSTFFGANNYGGYNNYANALVRQDAMAVPTIARCRSLICNTIAGIPLQMYSTKTGEELPNLVWVDQPDKRQPRSVTIAWLVDSLMMYGVGYLLVTEVYQDDNRPARFEWIQNDRVTVKYNSLNTEVDYYTIDGGNRLPMSGVGSLVTFQSLDQGLLIKSANTIKSALDVEKAAAVAAQTPMATGYIQNSGADLPDAQVQGILAAWKTARQNRATAYLTSTLSYTPVSFSPKEMLYNEAKAYFALELSRACNVSADMVDAEVQKSMTYQNVLERRKEFMAYTLAPYICAIEDRLSMDDLSARGTKVRFMVDETYLRADPAARLAVIEKLLTLGLITLDQAMEMEDLTPMGNEDTNATNVQ</sequence>
<accession>A0A6J5NLD4</accession>
<dbReference type="Gene3D" id="3.40.140.120">
    <property type="match status" value="1"/>
</dbReference>
<name>A0A6J5NLD4_9CAUD</name>
<evidence type="ECO:0000256" key="2">
    <source>
        <dbReference type="ARBA" id="ARBA00023009"/>
    </source>
</evidence>
<proteinExistence type="predicted"/>
<dbReference type="Gene3D" id="1.20.1270.210">
    <property type="match status" value="1"/>
</dbReference>
<dbReference type="Pfam" id="PF04860">
    <property type="entry name" value="Phage_portal"/>
    <property type="match status" value="1"/>
</dbReference>
<reference evidence="4" key="1">
    <citation type="submission" date="2020-04" db="EMBL/GenBank/DDBJ databases">
        <authorList>
            <person name="Chiriac C."/>
            <person name="Salcher M."/>
            <person name="Ghai R."/>
            <person name="Kavagutti S V."/>
        </authorList>
    </citation>
    <scope>NUCLEOTIDE SEQUENCE</scope>
</reference>
<dbReference type="InterPro" id="IPR006944">
    <property type="entry name" value="Phage/GTA_portal"/>
</dbReference>
<gene>
    <name evidence="4" type="ORF">UFOVP719_2</name>
</gene>
<dbReference type="Gene3D" id="3.30.1120.70">
    <property type="match status" value="1"/>
</dbReference>
<organism evidence="4">
    <name type="scientific">uncultured Caudovirales phage</name>
    <dbReference type="NCBI Taxonomy" id="2100421"/>
    <lineage>
        <taxon>Viruses</taxon>
        <taxon>Duplodnaviria</taxon>
        <taxon>Heunggongvirae</taxon>
        <taxon>Uroviricota</taxon>
        <taxon>Caudoviricetes</taxon>
        <taxon>Peduoviridae</taxon>
        <taxon>Maltschvirus</taxon>
        <taxon>Maltschvirus maltsch</taxon>
    </lineage>
</organism>
<dbReference type="EMBL" id="LR796689">
    <property type="protein sequence ID" value="CAB4159727.1"/>
    <property type="molecule type" value="Genomic_DNA"/>
</dbReference>